<dbReference type="EMBL" id="UZAU01000772">
    <property type="status" value="NOT_ANNOTATED_CDS"/>
    <property type="molecule type" value="Genomic_DNA"/>
</dbReference>
<feature type="chain" id="PRO_5030620799" evidence="1">
    <location>
        <begin position="19"/>
        <end position="220"/>
    </location>
</feature>
<keyword evidence="3" id="KW-1185">Reference proteome</keyword>
<evidence type="ECO:0000313" key="3">
    <source>
        <dbReference type="Proteomes" id="UP000596661"/>
    </source>
</evidence>
<proteinExistence type="predicted"/>
<sequence length="220" mass="25101">MSLMKFFFIVSLLPWIMEIQIQCLLSGKGRISCSCHGFGHLCSKEFFSHLLLYGKPWNENSTTILVQDFFSSRDNSPPFEKDQDVILQLLNGLEPEYDSVVPGITTRFDLLSLEEVQALLLSHESRLKNHNVVNELAMKMQTNLTYGNPRSNAYRPPQGSKRIGRGYQKPFNQANWPRCQVCLGLDTQHPLVTIDSTNLRSLLTRHHTTPSLSHRARMGI</sequence>
<evidence type="ECO:0000313" key="2">
    <source>
        <dbReference type="EnsemblPlants" id="cds.evm.model.09.1490"/>
    </source>
</evidence>
<reference evidence="2" key="1">
    <citation type="submission" date="2018-11" db="EMBL/GenBank/DDBJ databases">
        <authorList>
            <person name="Grassa J C."/>
        </authorList>
    </citation>
    <scope>NUCLEOTIDE SEQUENCE [LARGE SCALE GENOMIC DNA]</scope>
</reference>
<evidence type="ECO:0000256" key="1">
    <source>
        <dbReference type="SAM" id="SignalP"/>
    </source>
</evidence>
<dbReference type="EnsemblPlants" id="evm.model.09.1490">
    <property type="protein sequence ID" value="cds.evm.model.09.1490"/>
    <property type="gene ID" value="evm.TU.09.1490"/>
</dbReference>
<dbReference type="PANTHER" id="PTHR47481:SF22">
    <property type="entry name" value="RETROTRANSPOSON GAG DOMAIN-CONTAINING PROTEIN"/>
    <property type="match status" value="1"/>
</dbReference>
<dbReference type="Gramene" id="evm.model.09.1490">
    <property type="protein sequence ID" value="cds.evm.model.09.1490"/>
    <property type="gene ID" value="evm.TU.09.1490"/>
</dbReference>
<feature type="signal peptide" evidence="1">
    <location>
        <begin position="1"/>
        <end position="18"/>
    </location>
</feature>
<dbReference type="AlphaFoldDB" id="A0A803QEL6"/>
<dbReference type="Proteomes" id="UP000596661">
    <property type="component" value="Chromosome 9"/>
</dbReference>
<reference evidence="2" key="2">
    <citation type="submission" date="2021-03" db="UniProtKB">
        <authorList>
            <consortium name="EnsemblPlants"/>
        </authorList>
    </citation>
    <scope>IDENTIFICATION</scope>
</reference>
<accession>A0A803QEL6</accession>
<keyword evidence="1" id="KW-0732">Signal</keyword>
<organism evidence="2 3">
    <name type="scientific">Cannabis sativa</name>
    <name type="common">Hemp</name>
    <name type="synonym">Marijuana</name>
    <dbReference type="NCBI Taxonomy" id="3483"/>
    <lineage>
        <taxon>Eukaryota</taxon>
        <taxon>Viridiplantae</taxon>
        <taxon>Streptophyta</taxon>
        <taxon>Embryophyta</taxon>
        <taxon>Tracheophyta</taxon>
        <taxon>Spermatophyta</taxon>
        <taxon>Magnoliopsida</taxon>
        <taxon>eudicotyledons</taxon>
        <taxon>Gunneridae</taxon>
        <taxon>Pentapetalae</taxon>
        <taxon>rosids</taxon>
        <taxon>fabids</taxon>
        <taxon>Rosales</taxon>
        <taxon>Cannabaceae</taxon>
        <taxon>Cannabis</taxon>
    </lineage>
</organism>
<dbReference type="PANTHER" id="PTHR47481">
    <property type="match status" value="1"/>
</dbReference>
<name>A0A803QEL6_CANSA</name>
<protein>
    <submittedName>
        <fullName evidence="2">Uncharacterized protein</fullName>
    </submittedName>
</protein>